<proteinExistence type="predicted"/>
<evidence type="ECO:0000313" key="2">
    <source>
        <dbReference type="WBParaSite" id="nRc.2.0.1.t25257-RA"/>
    </source>
</evidence>
<dbReference type="Proteomes" id="UP000887565">
    <property type="component" value="Unplaced"/>
</dbReference>
<dbReference type="WBParaSite" id="nRc.2.0.1.t25257-RA">
    <property type="protein sequence ID" value="nRc.2.0.1.t25257-RA"/>
    <property type="gene ID" value="nRc.2.0.1.g25257"/>
</dbReference>
<organism evidence="1 2">
    <name type="scientific">Romanomermis culicivorax</name>
    <name type="common">Nematode worm</name>
    <dbReference type="NCBI Taxonomy" id="13658"/>
    <lineage>
        <taxon>Eukaryota</taxon>
        <taxon>Metazoa</taxon>
        <taxon>Ecdysozoa</taxon>
        <taxon>Nematoda</taxon>
        <taxon>Enoplea</taxon>
        <taxon>Dorylaimia</taxon>
        <taxon>Mermithida</taxon>
        <taxon>Mermithoidea</taxon>
        <taxon>Mermithidae</taxon>
        <taxon>Romanomermis</taxon>
    </lineage>
</organism>
<accession>A0A915JGN5</accession>
<reference evidence="2" key="1">
    <citation type="submission" date="2022-11" db="UniProtKB">
        <authorList>
            <consortium name="WormBaseParasite"/>
        </authorList>
    </citation>
    <scope>IDENTIFICATION</scope>
</reference>
<protein>
    <submittedName>
        <fullName evidence="2">Uncharacterized protein</fullName>
    </submittedName>
</protein>
<sequence length="139" mass="16066">MKGTKIRQAFEARIARKNNLKWRCLFVAADQDVQVNQIQIEAEHLQDVANDGDLFGPASETYVTRKQMNYLAQKIRTKVSIEEGYEFEEKLDQKIVQKLMDVAQKGFDHMAIDEALQKLSHSSTADPSDLFFFKEHDPF</sequence>
<name>A0A915JGN5_ROMCU</name>
<dbReference type="AlphaFoldDB" id="A0A915JGN5"/>
<evidence type="ECO:0000313" key="1">
    <source>
        <dbReference type="Proteomes" id="UP000887565"/>
    </source>
</evidence>
<keyword evidence="1" id="KW-1185">Reference proteome</keyword>